<comment type="caution">
    <text evidence="2">The sequence shown here is derived from an EMBL/GenBank/DDBJ whole genome shotgun (WGS) entry which is preliminary data.</text>
</comment>
<name>A0A818UHU3_9BILA</name>
<evidence type="ECO:0008006" key="4">
    <source>
        <dbReference type="Google" id="ProtNLM"/>
    </source>
</evidence>
<dbReference type="PANTHER" id="PTHR19378:SF0">
    <property type="entry name" value="HAUS AUGMIN-LIKE COMPLEX SUBUNIT 3"/>
    <property type="match status" value="1"/>
</dbReference>
<evidence type="ECO:0000313" key="3">
    <source>
        <dbReference type="Proteomes" id="UP000663874"/>
    </source>
</evidence>
<dbReference type="GO" id="GO:0031023">
    <property type="term" value="P:microtubule organizing center organization"/>
    <property type="evidence" value="ECO:0007669"/>
    <property type="project" value="TreeGrafter"/>
</dbReference>
<proteinExistence type="predicted"/>
<dbReference type="GO" id="GO:0070652">
    <property type="term" value="C:HAUS complex"/>
    <property type="evidence" value="ECO:0007669"/>
    <property type="project" value="InterPro"/>
</dbReference>
<dbReference type="EMBL" id="CAJNOU010000569">
    <property type="protein sequence ID" value="CAF1034844.1"/>
    <property type="molecule type" value="Genomic_DNA"/>
</dbReference>
<dbReference type="GO" id="GO:0051225">
    <property type="term" value="P:spindle assembly"/>
    <property type="evidence" value="ECO:0007669"/>
    <property type="project" value="InterPro"/>
</dbReference>
<dbReference type="EMBL" id="CAJOBE010000918">
    <property type="protein sequence ID" value="CAF3698789.1"/>
    <property type="molecule type" value="Genomic_DNA"/>
</dbReference>
<reference evidence="2" key="1">
    <citation type="submission" date="2021-02" db="EMBL/GenBank/DDBJ databases">
        <authorList>
            <person name="Nowell W R."/>
        </authorList>
    </citation>
    <scope>NUCLEOTIDE SEQUENCE</scope>
</reference>
<dbReference type="InterPro" id="IPR026206">
    <property type="entry name" value="HAUS3"/>
</dbReference>
<dbReference type="GO" id="GO:0072686">
    <property type="term" value="C:mitotic spindle"/>
    <property type="evidence" value="ECO:0007669"/>
    <property type="project" value="TreeGrafter"/>
</dbReference>
<dbReference type="Proteomes" id="UP000663889">
    <property type="component" value="Unassembled WGS sequence"/>
</dbReference>
<gene>
    <name evidence="2" type="ORF">FNK824_LOCUS9018</name>
    <name evidence="1" type="ORF">SEV965_LOCUS12507</name>
</gene>
<evidence type="ECO:0000313" key="1">
    <source>
        <dbReference type="EMBL" id="CAF1034844.1"/>
    </source>
</evidence>
<sequence>MSNFGIAFYNLLKQIHYPGINQYEPYNFDWFVYQPGLEPFLTWIVKNLSNENFLTEDELTRYALVSNDVIENNDERQKLLDILISLDNGKMVIPWTNYQRNLTEQYSCIKAQTQALKCQLNWKQQHYKTLLMKGPKAKEKIRETRRQIEQLLQLSSPQNLLQTTTTTNINNFQQIGMNFIQMERNYLSILQNIWTDEITFEQNPSIDLITQLNNRTVKLVRLEVESALANVEFDTLKSQLQLCTQLKKYFDSTPIDDLKKLTDRLGSKSIVHQQQRTQYETQLFNIYLSRHEHSLETIYLNILEKQYTNDNRLALKQQIILDSLNQHINFSKLVDGLLEHRLSLIDQTTEQMNRIINYIKMIIENSKSTTSTIDIKQPKQDLNIDLNIKNLIERVKQIENDFSKNNSIVDSFLDYINRQNEDFRPKANDLSIELDNLIQIRTNEWKNLTTTIKD</sequence>
<dbReference type="Proteomes" id="UP000663874">
    <property type="component" value="Unassembled WGS sequence"/>
</dbReference>
<organism evidence="2 3">
    <name type="scientific">Rotaria sordida</name>
    <dbReference type="NCBI Taxonomy" id="392033"/>
    <lineage>
        <taxon>Eukaryota</taxon>
        <taxon>Metazoa</taxon>
        <taxon>Spiralia</taxon>
        <taxon>Gnathifera</taxon>
        <taxon>Rotifera</taxon>
        <taxon>Eurotatoria</taxon>
        <taxon>Bdelloidea</taxon>
        <taxon>Philodinida</taxon>
        <taxon>Philodinidae</taxon>
        <taxon>Rotaria</taxon>
    </lineage>
</organism>
<evidence type="ECO:0000313" key="2">
    <source>
        <dbReference type="EMBL" id="CAF3698789.1"/>
    </source>
</evidence>
<dbReference type="PANTHER" id="PTHR19378">
    <property type="entry name" value="GOLGIN- RELATED"/>
    <property type="match status" value="1"/>
</dbReference>
<dbReference type="GO" id="GO:0005815">
    <property type="term" value="C:microtubule organizing center"/>
    <property type="evidence" value="ECO:0007669"/>
    <property type="project" value="TreeGrafter"/>
</dbReference>
<accession>A0A818UHU3</accession>
<dbReference type="AlphaFoldDB" id="A0A818UHU3"/>
<protein>
    <recommendedName>
        <fullName evidence="4">HAUS augmin-like complex subunit 3 N-terminal domain-containing protein</fullName>
    </recommendedName>
</protein>